<name>A0AA86PLP3_9EUKA</name>
<evidence type="ECO:0000313" key="2">
    <source>
        <dbReference type="EMBL" id="CAL5993817.1"/>
    </source>
</evidence>
<reference evidence="2 3" key="2">
    <citation type="submission" date="2024-07" db="EMBL/GenBank/DDBJ databases">
        <authorList>
            <person name="Akdeniz Z."/>
        </authorList>
    </citation>
    <scope>NUCLEOTIDE SEQUENCE [LARGE SCALE GENOMIC DNA]</scope>
</reference>
<dbReference type="EMBL" id="CAXDID020000030">
    <property type="protein sequence ID" value="CAL5993817.1"/>
    <property type="molecule type" value="Genomic_DNA"/>
</dbReference>
<evidence type="ECO:0000313" key="1">
    <source>
        <dbReference type="EMBL" id="CAI9942119.1"/>
    </source>
</evidence>
<keyword evidence="3" id="KW-1185">Reference proteome</keyword>
<sequence length="179" mass="20525">MPVLLPPKLAQKSNPLRLLRKQLEGGFTKHVAHMYIRCILGSRFLCSSKFQVLKFFDSFFGLGRQHKQFVGIWNFIRKRKPSRLPFEPVHRHRTEPVFEFSAPQIKGGTYQVRQVLTYPTYLGLLSNTNSECVAQESYILLQSVQFWKLADVSWPPFPVRILSVCGLGAKGQNAPMPYG</sequence>
<evidence type="ECO:0000313" key="3">
    <source>
        <dbReference type="Proteomes" id="UP001642409"/>
    </source>
</evidence>
<organism evidence="1">
    <name type="scientific">Hexamita inflata</name>
    <dbReference type="NCBI Taxonomy" id="28002"/>
    <lineage>
        <taxon>Eukaryota</taxon>
        <taxon>Metamonada</taxon>
        <taxon>Diplomonadida</taxon>
        <taxon>Hexamitidae</taxon>
        <taxon>Hexamitinae</taxon>
        <taxon>Hexamita</taxon>
    </lineage>
</organism>
<dbReference type="EMBL" id="CATOUU010000697">
    <property type="protein sequence ID" value="CAI9942119.1"/>
    <property type="molecule type" value="Genomic_DNA"/>
</dbReference>
<protein>
    <submittedName>
        <fullName evidence="2">Hypothetical_protein</fullName>
    </submittedName>
</protein>
<dbReference type="Proteomes" id="UP001642409">
    <property type="component" value="Unassembled WGS sequence"/>
</dbReference>
<comment type="caution">
    <text evidence="1">The sequence shown here is derived from an EMBL/GenBank/DDBJ whole genome shotgun (WGS) entry which is preliminary data.</text>
</comment>
<gene>
    <name evidence="2" type="ORF">HINF_LOCUS13254</name>
    <name evidence="1" type="ORF">HINF_LOCUS29764</name>
</gene>
<proteinExistence type="predicted"/>
<accession>A0AA86PLP3</accession>
<reference evidence="1" key="1">
    <citation type="submission" date="2023-06" db="EMBL/GenBank/DDBJ databases">
        <authorList>
            <person name="Kurt Z."/>
        </authorList>
    </citation>
    <scope>NUCLEOTIDE SEQUENCE</scope>
</reference>
<dbReference type="AlphaFoldDB" id="A0AA86PLP3"/>